<keyword evidence="1" id="KW-0053">Apoptosis</keyword>
<feature type="compositionally biased region" description="Basic and acidic residues" evidence="2">
    <location>
        <begin position="287"/>
        <end position="298"/>
    </location>
</feature>
<accession>A0A8T0BYQ3</accession>
<evidence type="ECO:0000313" key="4">
    <source>
        <dbReference type="Proteomes" id="UP000606274"/>
    </source>
</evidence>
<feature type="compositionally biased region" description="Basic and acidic residues" evidence="2">
    <location>
        <begin position="140"/>
        <end position="168"/>
    </location>
</feature>
<feature type="compositionally biased region" description="Basic residues" evidence="2">
    <location>
        <begin position="365"/>
        <end position="377"/>
    </location>
</feature>
<proteinExistence type="predicted"/>
<protein>
    <submittedName>
        <fullName evidence="3">Uncharacterized protein</fullName>
    </submittedName>
</protein>
<feature type="compositionally biased region" description="Basic and acidic residues" evidence="2">
    <location>
        <begin position="321"/>
        <end position="339"/>
    </location>
</feature>
<comment type="caution">
    <text evidence="3">The sequence shown here is derived from an EMBL/GenBank/DDBJ whole genome shotgun (WGS) entry which is preliminary data.</text>
</comment>
<keyword evidence="4" id="KW-1185">Reference proteome</keyword>
<dbReference type="PANTHER" id="PTHR14965">
    <property type="entry name" value="SI:CH73-248E21.1"/>
    <property type="match status" value="1"/>
</dbReference>
<gene>
    <name evidence="3" type="ORF">HF521_000584</name>
</gene>
<feature type="compositionally biased region" description="Basic and acidic residues" evidence="2">
    <location>
        <begin position="182"/>
        <end position="195"/>
    </location>
</feature>
<dbReference type="AlphaFoldDB" id="A0A8T0BYQ3"/>
<evidence type="ECO:0000256" key="1">
    <source>
        <dbReference type="ARBA" id="ARBA00022703"/>
    </source>
</evidence>
<dbReference type="EMBL" id="JABFDY010000001">
    <property type="protein sequence ID" value="KAF7711573.1"/>
    <property type="molecule type" value="Genomic_DNA"/>
</dbReference>
<dbReference type="Proteomes" id="UP000606274">
    <property type="component" value="Unassembled WGS sequence"/>
</dbReference>
<dbReference type="GO" id="GO:0006915">
    <property type="term" value="P:apoptotic process"/>
    <property type="evidence" value="ECO:0007669"/>
    <property type="project" value="UniProtKB-KW"/>
</dbReference>
<name>A0A8T0BYQ3_SILME</name>
<reference evidence="3" key="1">
    <citation type="submission" date="2020-08" db="EMBL/GenBank/DDBJ databases">
        <title>Chromosome-level assembly of Southern catfish (Silurus meridionalis) provides insights into visual adaptation to the nocturnal and benthic lifestyles.</title>
        <authorList>
            <person name="Zhang Y."/>
            <person name="Wang D."/>
            <person name="Peng Z."/>
        </authorList>
    </citation>
    <scope>NUCLEOTIDE SEQUENCE</scope>
    <source>
        <strain evidence="3">SWU-2019-XX</strain>
        <tissue evidence="3">Muscle</tissue>
    </source>
</reference>
<evidence type="ECO:0000256" key="2">
    <source>
        <dbReference type="SAM" id="MobiDB-lite"/>
    </source>
</evidence>
<dbReference type="GO" id="GO:2001236">
    <property type="term" value="P:regulation of extrinsic apoptotic signaling pathway"/>
    <property type="evidence" value="ECO:0007669"/>
    <property type="project" value="TreeGrafter"/>
</dbReference>
<dbReference type="PANTHER" id="PTHR14965:SF9">
    <property type="entry name" value="APOPTOSIS FACILITATOR BCL-2-LIKE PROTEIN 14"/>
    <property type="match status" value="1"/>
</dbReference>
<feature type="region of interest" description="Disordered" evidence="2">
    <location>
        <begin position="84"/>
        <end position="256"/>
    </location>
</feature>
<sequence length="598" mass="68409">MVDKWKPKKFSKILWMSLKEWIEERNGAKKTLKKADCDKAKITMVSMVSQMEQNAQPRPQVLLVGAKDSKRLLEMYVKRSLSLNDGSHFPARRERRTHKWVTPAERDKRERKHSSEIILSHNSLGAEDDIEDEAFSDLETDQKDQLESDSTENRSKELVKKIIHRRNDGSSASDGKAQKSRVHADKDNPDEREQNSKPVPHSQPLASEVDISKDKEEIEPVTENETLDKVKPRKKNSLVRKDGSSASQNPNEKHRKWFLTFDKEKKDGMLSEKGFKLNLEEPRTEDHLLNRSTEVKKTKEGKKNKKSSVWKSFLGLFSRGNTDKQDEHDDEERTEKVFPTEEPATPPFSCLPLTTGDGSVSRNTKTNKRRRSQRRISFKSGRPFTLELSTDAHNSQVQSIEEVEATTSYYEKMSEELKKIVNEVKNTPTEENKTFIDSVQPADTDASKSQEEIIKRIIVLIKQEGDAINGKLKENATISSYLNTITYGSFEQLADQYVKYEVPQQKTQGSVVAPELVKFAFTLDFTARVAGLSRYAPGHILGFGNQYLMERFSYMSESHPYLSDVTLEKQETVQTRINGSEDHAEGSHLLNQIDQNIT</sequence>
<organism evidence="3 4">
    <name type="scientific">Silurus meridionalis</name>
    <name type="common">Southern catfish</name>
    <name type="synonym">Silurus soldatovi meridionalis</name>
    <dbReference type="NCBI Taxonomy" id="175797"/>
    <lineage>
        <taxon>Eukaryota</taxon>
        <taxon>Metazoa</taxon>
        <taxon>Chordata</taxon>
        <taxon>Craniata</taxon>
        <taxon>Vertebrata</taxon>
        <taxon>Euteleostomi</taxon>
        <taxon>Actinopterygii</taxon>
        <taxon>Neopterygii</taxon>
        <taxon>Teleostei</taxon>
        <taxon>Ostariophysi</taxon>
        <taxon>Siluriformes</taxon>
        <taxon>Siluridae</taxon>
        <taxon>Silurus</taxon>
    </lineage>
</organism>
<feature type="region of interest" description="Disordered" evidence="2">
    <location>
        <begin position="287"/>
        <end position="306"/>
    </location>
</feature>
<evidence type="ECO:0000313" key="3">
    <source>
        <dbReference type="EMBL" id="KAF7711573.1"/>
    </source>
</evidence>
<feature type="compositionally biased region" description="Acidic residues" evidence="2">
    <location>
        <begin position="126"/>
        <end position="139"/>
    </location>
</feature>
<feature type="region of interest" description="Disordered" evidence="2">
    <location>
        <begin position="319"/>
        <end position="379"/>
    </location>
</feature>